<feature type="binding site" evidence="3">
    <location>
        <begin position="219"/>
        <end position="220"/>
    </location>
    <ligand>
        <name>substrate</name>
    </ligand>
</feature>
<dbReference type="PANTHER" id="PTHR31689:SF0">
    <property type="entry name" value="DIAMINOPIMELATE EPIMERASE"/>
    <property type="match status" value="1"/>
</dbReference>
<keyword evidence="3" id="KW-0457">Lysine biosynthesis</keyword>
<feature type="binding site" evidence="3">
    <location>
        <position position="167"/>
    </location>
    <ligand>
        <name>substrate</name>
    </ligand>
</feature>
<dbReference type="InterPro" id="IPR001653">
    <property type="entry name" value="DAP_epimerase_DapF"/>
</dbReference>
<dbReference type="EC" id="5.1.1.7" evidence="3 4"/>
<proteinExistence type="inferred from homology"/>
<evidence type="ECO:0000313" key="5">
    <source>
        <dbReference type="EMBL" id="ETW98525.1"/>
    </source>
</evidence>
<comment type="subunit">
    <text evidence="3">Homodimer.</text>
</comment>
<keyword evidence="3" id="KW-0963">Cytoplasm</keyword>
<dbReference type="AlphaFoldDB" id="W4LLD1"/>
<comment type="similarity">
    <text evidence="1 3">Belongs to the diaminopimelate epimerase family.</text>
</comment>
<dbReference type="UniPathway" id="UPA00034">
    <property type="reaction ID" value="UER00025"/>
</dbReference>
<evidence type="ECO:0000313" key="6">
    <source>
        <dbReference type="Proteomes" id="UP000019141"/>
    </source>
</evidence>
<feature type="site" description="Could be important to modulate the pK values of the two catalytic cysteine residues" evidence="3">
    <location>
        <position position="219"/>
    </location>
</feature>
<comment type="caution">
    <text evidence="3">Lacks conserved residue(s) required for the propagation of feature annotation.</text>
</comment>
<dbReference type="EMBL" id="AZHW01000545">
    <property type="protein sequence ID" value="ETW98525.1"/>
    <property type="molecule type" value="Genomic_DNA"/>
</dbReference>
<dbReference type="PATRIC" id="fig|1429438.4.peg.3602"/>
<name>W4LLD1_ENTF1</name>
<evidence type="ECO:0000256" key="4">
    <source>
        <dbReference type="NCBIfam" id="TIGR00652"/>
    </source>
</evidence>
<comment type="caution">
    <text evidence="5">The sequence shown here is derived from an EMBL/GenBank/DDBJ whole genome shotgun (WGS) entry which is preliminary data.</text>
</comment>
<comment type="catalytic activity">
    <reaction evidence="3">
        <text>(2S,6S)-2,6-diaminopimelate = meso-2,6-diaminopimelate</text>
        <dbReference type="Rhea" id="RHEA:15393"/>
        <dbReference type="ChEBI" id="CHEBI:57609"/>
        <dbReference type="ChEBI" id="CHEBI:57791"/>
        <dbReference type="EC" id="5.1.1.7"/>
    </reaction>
</comment>
<keyword evidence="2 3" id="KW-0413">Isomerase</keyword>
<dbReference type="GO" id="GO:0005829">
    <property type="term" value="C:cytosol"/>
    <property type="evidence" value="ECO:0007669"/>
    <property type="project" value="TreeGrafter"/>
</dbReference>
<evidence type="ECO:0000256" key="3">
    <source>
        <dbReference type="HAMAP-Rule" id="MF_00197"/>
    </source>
</evidence>
<gene>
    <name evidence="3" type="primary">dapF</name>
    <name evidence="5" type="ORF">ETSY1_18415</name>
</gene>
<dbReference type="HOGENOM" id="CLU_053306_3_0_7"/>
<dbReference type="Pfam" id="PF01678">
    <property type="entry name" value="DAP_epimerase"/>
    <property type="match status" value="2"/>
</dbReference>
<dbReference type="Proteomes" id="UP000019141">
    <property type="component" value="Unassembled WGS sequence"/>
</dbReference>
<organism evidence="5 6">
    <name type="scientific">Entotheonella factor</name>
    <dbReference type="NCBI Taxonomy" id="1429438"/>
    <lineage>
        <taxon>Bacteria</taxon>
        <taxon>Pseudomonadati</taxon>
        <taxon>Nitrospinota/Tectimicrobiota group</taxon>
        <taxon>Candidatus Tectimicrobiota</taxon>
        <taxon>Candidatus Entotheonellia</taxon>
        <taxon>Candidatus Entotheonellales</taxon>
        <taxon>Candidatus Entotheonellaceae</taxon>
        <taxon>Candidatus Entotheonella</taxon>
    </lineage>
</organism>
<dbReference type="HAMAP" id="MF_00197">
    <property type="entry name" value="DAP_epimerase"/>
    <property type="match status" value="1"/>
</dbReference>
<comment type="pathway">
    <text evidence="3">Amino-acid biosynthesis; L-lysine biosynthesis via DAP pathway; DL-2,6-diaminopimelate from LL-2,6-diaminopimelate: step 1/1.</text>
</comment>
<dbReference type="PANTHER" id="PTHR31689">
    <property type="entry name" value="DIAMINOPIMELATE EPIMERASE, CHLOROPLASTIC"/>
    <property type="match status" value="1"/>
</dbReference>
<dbReference type="Gene3D" id="3.10.310.10">
    <property type="entry name" value="Diaminopimelate Epimerase, Chain A, domain 1"/>
    <property type="match status" value="2"/>
</dbReference>
<dbReference type="GO" id="GO:0009089">
    <property type="term" value="P:lysine biosynthetic process via diaminopimelate"/>
    <property type="evidence" value="ECO:0007669"/>
    <property type="project" value="UniProtKB-UniRule"/>
</dbReference>
<reference evidence="5 6" key="1">
    <citation type="journal article" date="2014" name="Nature">
        <title>An environmental bacterial taxon with a large and distinct metabolic repertoire.</title>
        <authorList>
            <person name="Wilson M.C."/>
            <person name="Mori T."/>
            <person name="Ruckert C."/>
            <person name="Uria A.R."/>
            <person name="Helf M.J."/>
            <person name="Takada K."/>
            <person name="Gernert C."/>
            <person name="Steffens U.A."/>
            <person name="Heycke N."/>
            <person name="Schmitt S."/>
            <person name="Rinke C."/>
            <person name="Helfrich E.J."/>
            <person name="Brachmann A.O."/>
            <person name="Gurgui C."/>
            <person name="Wakimoto T."/>
            <person name="Kracht M."/>
            <person name="Crusemann M."/>
            <person name="Hentschel U."/>
            <person name="Abe I."/>
            <person name="Matsunaga S."/>
            <person name="Kalinowski J."/>
            <person name="Takeyama H."/>
            <person name="Piel J."/>
        </authorList>
    </citation>
    <scope>NUCLEOTIDE SEQUENCE [LARGE SCALE GENOMIC DNA]</scope>
    <source>
        <strain evidence="6">TSY1</strain>
    </source>
</reference>
<keyword evidence="3" id="KW-0028">Amino-acid biosynthesis</keyword>
<comment type="subcellular location">
    <subcellularLocation>
        <location evidence="3">Cytoplasm</location>
    </subcellularLocation>
</comment>
<feature type="binding site" evidence="3">
    <location>
        <position position="201"/>
    </location>
    <ligand>
        <name>substrate</name>
    </ligand>
</feature>
<dbReference type="NCBIfam" id="TIGR00652">
    <property type="entry name" value="DapF"/>
    <property type="match status" value="1"/>
</dbReference>
<evidence type="ECO:0000256" key="1">
    <source>
        <dbReference type="ARBA" id="ARBA00010219"/>
    </source>
</evidence>
<feature type="binding site" evidence="3">
    <location>
        <position position="63"/>
    </location>
    <ligand>
        <name>substrate</name>
    </ligand>
</feature>
<sequence length="284" mass="30605">MALPFAKLHGAGNGYLVIDGRTVERDWLALAQAMTQHHTGVGSDGLIVVQNSSCAQVRMRVINSDGSEAEMSGNGIRLLAKFVLDRGIVAPGPDGLMVETGSGIRTVWPTWEQGKMAAGRVAMGTPVMTADDIPVRAPDIPPHGEVRSYPFEAEGRTLHLTCLAIGNPHAVAFLDEPVDTFPLAEVGPVVQYHPMFPNRINFEIVYIRDRDNIQARVFERSEGETLSSGTCSTAAAIAAHLHGHTADQVRVHLPGGVLEISWPGQSEAYLDGPVEEVFTGIWPE</sequence>
<dbReference type="SUPFAM" id="SSF54506">
    <property type="entry name" value="Diaminopimelate epimerase-like"/>
    <property type="match status" value="2"/>
</dbReference>
<feature type="site" description="Could be important to modulate the pK values of the two catalytic cysteine residues" evidence="3">
    <location>
        <position position="169"/>
    </location>
</feature>
<comment type="function">
    <text evidence="3">Catalyzes the stereoinversion of LL-2,6-diaminopimelate (L,L-DAP) to meso-diaminopimelate (meso-DAP), a precursor of L-lysine and an essential component of the bacterial peptidoglycan.</text>
</comment>
<feature type="binding site" evidence="3">
    <location>
        <position position="13"/>
    </location>
    <ligand>
        <name>substrate</name>
    </ligand>
</feature>
<accession>W4LLD1</accession>
<protein>
    <recommendedName>
        <fullName evidence="3 4">Diaminopimelate epimerase</fullName>
        <shortName evidence="3">DAP epimerase</shortName>
        <ecNumber evidence="3 4">5.1.1.7</ecNumber>
    </recommendedName>
    <alternativeName>
        <fullName evidence="3">PLP-independent amino acid racemase</fullName>
    </alternativeName>
</protein>
<feature type="binding site" evidence="3">
    <location>
        <begin position="73"/>
        <end position="74"/>
    </location>
    <ligand>
        <name>substrate</name>
    </ligand>
</feature>
<dbReference type="GO" id="GO:0008837">
    <property type="term" value="F:diaminopimelate epimerase activity"/>
    <property type="evidence" value="ECO:0007669"/>
    <property type="project" value="UniProtKB-UniRule"/>
</dbReference>
<feature type="binding site" evidence="3">
    <location>
        <begin position="229"/>
        <end position="230"/>
    </location>
    <ligand>
        <name>substrate</name>
    </ligand>
</feature>
<keyword evidence="6" id="KW-1185">Reference proteome</keyword>
<evidence type="ECO:0000256" key="2">
    <source>
        <dbReference type="ARBA" id="ARBA00023235"/>
    </source>
</evidence>